<proteinExistence type="predicted"/>
<feature type="region of interest" description="Disordered" evidence="1">
    <location>
        <begin position="53"/>
        <end position="155"/>
    </location>
</feature>
<evidence type="ECO:0000313" key="2">
    <source>
        <dbReference type="EMBL" id="MED6203899.1"/>
    </source>
</evidence>
<accession>A0ABU6Y1M7</accession>
<name>A0ABU6Y1M7_9FABA</name>
<dbReference type="Proteomes" id="UP001341840">
    <property type="component" value="Unassembled WGS sequence"/>
</dbReference>
<sequence length="155" mass="17666">MRPGRLSIDSHFHAPAASVHSAARQSFDSSRSFNMRGIGKTVFVMRIPHLEDEEAAHYTRYRETDQSNSDDNDRDEDEEEDYLIKNGVDDDNEASQCAGDASARAARASRPKVTGKEYDLRTEHSRRNPNRFTPSGWSTKDLKKGTSRMVKKEFR</sequence>
<reference evidence="2 3" key="1">
    <citation type="journal article" date="2023" name="Plants (Basel)">
        <title>Bridging the Gap: Combining Genomics and Transcriptomics Approaches to Understand Stylosanthes scabra, an Orphan Legume from the Brazilian Caatinga.</title>
        <authorList>
            <person name="Ferreira-Neto J.R.C."/>
            <person name="da Silva M.D."/>
            <person name="Binneck E."/>
            <person name="de Melo N.F."/>
            <person name="da Silva R.H."/>
            <person name="de Melo A.L.T.M."/>
            <person name="Pandolfi V."/>
            <person name="Bustamante F.O."/>
            <person name="Brasileiro-Vidal A.C."/>
            <person name="Benko-Iseppon A.M."/>
        </authorList>
    </citation>
    <scope>NUCLEOTIDE SEQUENCE [LARGE SCALE GENOMIC DNA]</scope>
    <source>
        <tissue evidence="2">Leaves</tissue>
    </source>
</reference>
<evidence type="ECO:0000256" key="1">
    <source>
        <dbReference type="SAM" id="MobiDB-lite"/>
    </source>
</evidence>
<dbReference type="EMBL" id="JASCZI010241662">
    <property type="protein sequence ID" value="MED6203899.1"/>
    <property type="molecule type" value="Genomic_DNA"/>
</dbReference>
<protein>
    <submittedName>
        <fullName evidence="2">Uncharacterized protein</fullName>
    </submittedName>
</protein>
<feature type="compositionally biased region" description="Basic and acidic residues" evidence="1">
    <location>
        <begin position="114"/>
        <end position="126"/>
    </location>
</feature>
<gene>
    <name evidence="2" type="ORF">PIB30_003637</name>
</gene>
<comment type="caution">
    <text evidence="2">The sequence shown here is derived from an EMBL/GenBank/DDBJ whole genome shotgun (WGS) entry which is preliminary data.</text>
</comment>
<keyword evidence="3" id="KW-1185">Reference proteome</keyword>
<evidence type="ECO:0000313" key="3">
    <source>
        <dbReference type="Proteomes" id="UP001341840"/>
    </source>
</evidence>
<feature type="compositionally biased region" description="Basic and acidic residues" evidence="1">
    <location>
        <begin position="55"/>
        <end position="65"/>
    </location>
</feature>
<feature type="compositionally biased region" description="Acidic residues" evidence="1">
    <location>
        <begin position="68"/>
        <end position="81"/>
    </location>
</feature>
<feature type="compositionally biased region" description="Low complexity" evidence="1">
    <location>
        <begin position="94"/>
        <end position="108"/>
    </location>
</feature>
<organism evidence="2 3">
    <name type="scientific">Stylosanthes scabra</name>
    <dbReference type="NCBI Taxonomy" id="79078"/>
    <lineage>
        <taxon>Eukaryota</taxon>
        <taxon>Viridiplantae</taxon>
        <taxon>Streptophyta</taxon>
        <taxon>Embryophyta</taxon>
        <taxon>Tracheophyta</taxon>
        <taxon>Spermatophyta</taxon>
        <taxon>Magnoliopsida</taxon>
        <taxon>eudicotyledons</taxon>
        <taxon>Gunneridae</taxon>
        <taxon>Pentapetalae</taxon>
        <taxon>rosids</taxon>
        <taxon>fabids</taxon>
        <taxon>Fabales</taxon>
        <taxon>Fabaceae</taxon>
        <taxon>Papilionoideae</taxon>
        <taxon>50 kb inversion clade</taxon>
        <taxon>dalbergioids sensu lato</taxon>
        <taxon>Dalbergieae</taxon>
        <taxon>Pterocarpus clade</taxon>
        <taxon>Stylosanthes</taxon>
    </lineage>
</organism>
<feature type="compositionally biased region" description="Basic and acidic residues" evidence="1">
    <location>
        <begin position="140"/>
        <end position="155"/>
    </location>
</feature>